<dbReference type="Gene3D" id="4.10.60.10">
    <property type="entry name" value="Zinc finger, CCHC-type"/>
    <property type="match status" value="1"/>
</dbReference>
<keyword evidence="1" id="KW-0863">Zinc-finger</keyword>
<comment type="caution">
    <text evidence="3">The sequence shown here is derived from an EMBL/GenBank/DDBJ whole genome shotgun (WGS) entry which is preliminary data.</text>
</comment>
<keyword evidence="1" id="KW-0862">Zinc</keyword>
<organism evidence="3 4">
    <name type="scientific">Calycina marina</name>
    <dbReference type="NCBI Taxonomy" id="1763456"/>
    <lineage>
        <taxon>Eukaryota</taxon>
        <taxon>Fungi</taxon>
        <taxon>Dikarya</taxon>
        <taxon>Ascomycota</taxon>
        <taxon>Pezizomycotina</taxon>
        <taxon>Leotiomycetes</taxon>
        <taxon>Helotiales</taxon>
        <taxon>Pezizellaceae</taxon>
        <taxon>Calycina</taxon>
    </lineage>
</organism>
<keyword evidence="4" id="KW-1185">Reference proteome</keyword>
<evidence type="ECO:0000256" key="1">
    <source>
        <dbReference type="PROSITE-ProRule" id="PRU00047"/>
    </source>
</evidence>
<evidence type="ECO:0000259" key="2">
    <source>
        <dbReference type="PROSITE" id="PS50158"/>
    </source>
</evidence>
<sequence length="244" mass="27617">MPFNYEFYYNAHAAPAYQGSAGQPQRSQGYGRPQSAQISCAPQCSHPPLAYGVNGHLLPYCYNCNRHGHSDTTCFLSNPELLAVHLLEQPDRRGYWEQRVEGHRAHRARVATNRAAQAPRPHSLSYTIQSPPTTHHLAAAIPYGVHQQPSHDTQRYTSQIFNTPAPAPAPVYTTQGFVHQCYGAQRTFNQYGHLKETREEYATRHARMDAERSERRRRPLVCYNCHEVGHFAKDCDRETGAGMS</sequence>
<dbReference type="GO" id="GO:0008270">
    <property type="term" value="F:zinc ion binding"/>
    <property type="evidence" value="ECO:0007669"/>
    <property type="project" value="UniProtKB-KW"/>
</dbReference>
<gene>
    <name evidence="3" type="ORF">BJ878DRAFT_81920</name>
</gene>
<evidence type="ECO:0000313" key="3">
    <source>
        <dbReference type="EMBL" id="KAG9244168.1"/>
    </source>
</evidence>
<dbReference type="Proteomes" id="UP000887226">
    <property type="component" value="Unassembled WGS sequence"/>
</dbReference>
<reference evidence="3" key="1">
    <citation type="journal article" date="2021" name="IMA Fungus">
        <title>Genomic characterization of three marine fungi, including Emericellopsis atlantica sp. nov. with signatures of a generalist lifestyle and marine biomass degradation.</title>
        <authorList>
            <person name="Hagestad O.C."/>
            <person name="Hou L."/>
            <person name="Andersen J.H."/>
            <person name="Hansen E.H."/>
            <person name="Altermark B."/>
            <person name="Li C."/>
            <person name="Kuhnert E."/>
            <person name="Cox R.J."/>
            <person name="Crous P.W."/>
            <person name="Spatafora J.W."/>
            <person name="Lail K."/>
            <person name="Amirebrahimi M."/>
            <person name="Lipzen A."/>
            <person name="Pangilinan J."/>
            <person name="Andreopoulos W."/>
            <person name="Hayes R.D."/>
            <person name="Ng V."/>
            <person name="Grigoriev I.V."/>
            <person name="Jackson S.A."/>
            <person name="Sutton T.D.S."/>
            <person name="Dobson A.D.W."/>
            <person name="Rama T."/>
        </authorList>
    </citation>
    <scope>NUCLEOTIDE SEQUENCE</scope>
    <source>
        <strain evidence="3">TRa3180A</strain>
    </source>
</reference>
<dbReference type="SUPFAM" id="SSF57756">
    <property type="entry name" value="Retrovirus zinc finger-like domains"/>
    <property type="match status" value="1"/>
</dbReference>
<evidence type="ECO:0000313" key="4">
    <source>
        <dbReference type="Proteomes" id="UP000887226"/>
    </source>
</evidence>
<dbReference type="EMBL" id="MU253925">
    <property type="protein sequence ID" value="KAG9244168.1"/>
    <property type="molecule type" value="Genomic_DNA"/>
</dbReference>
<protein>
    <recommendedName>
        <fullName evidence="2">CCHC-type domain-containing protein</fullName>
    </recommendedName>
</protein>
<dbReference type="GO" id="GO:0003676">
    <property type="term" value="F:nucleic acid binding"/>
    <property type="evidence" value="ECO:0007669"/>
    <property type="project" value="InterPro"/>
</dbReference>
<dbReference type="Pfam" id="PF00098">
    <property type="entry name" value="zf-CCHC"/>
    <property type="match status" value="1"/>
</dbReference>
<proteinExistence type="predicted"/>
<dbReference type="InterPro" id="IPR001878">
    <property type="entry name" value="Znf_CCHC"/>
</dbReference>
<dbReference type="SMART" id="SM00343">
    <property type="entry name" value="ZnF_C2HC"/>
    <property type="match status" value="2"/>
</dbReference>
<dbReference type="InterPro" id="IPR036875">
    <property type="entry name" value="Znf_CCHC_sf"/>
</dbReference>
<feature type="domain" description="CCHC-type" evidence="2">
    <location>
        <begin position="222"/>
        <end position="235"/>
    </location>
</feature>
<dbReference type="PROSITE" id="PS50158">
    <property type="entry name" value="ZF_CCHC"/>
    <property type="match status" value="1"/>
</dbReference>
<name>A0A9P8CEI7_9HELO</name>
<dbReference type="AlphaFoldDB" id="A0A9P8CEI7"/>
<keyword evidence="1" id="KW-0479">Metal-binding</keyword>
<accession>A0A9P8CEI7</accession>